<feature type="region of interest" description="Disordered" evidence="1">
    <location>
        <begin position="89"/>
        <end position="110"/>
    </location>
</feature>
<comment type="caution">
    <text evidence="2">The sequence shown here is derived from an EMBL/GenBank/DDBJ whole genome shotgun (WGS) entry which is preliminary data.</text>
</comment>
<proteinExistence type="predicted"/>
<evidence type="ECO:0000313" key="3">
    <source>
        <dbReference type="Proteomes" id="UP000320762"/>
    </source>
</evidence>
<organism evidence="2 3">
    <name type="scientific">Schizophyllum amplum</name>
    <dbReference type="NCBI Taxonomy" id="97359"/>
    <lineage>
        <taxon>Eukaryota</taxon>
        <taxon>Fungi</taxon>
        <taxon>Dikarya</taxon>
        <taxon>Basidiomycota</taxon>
        <taxon>Agaricomycotina</taxon>
        <taxon>Agaricomycetes</taxon>
        <taxon>Agaricomycetidae</taxon>
        <taxon>Agaricales</taxon>
        <taxon>Schizophyllaceae</taxon>
        <taxon>Schizophyllum</taxon>
    </lineage>
</organism>
<dbReference type="Gene3D" id="1.10.30.10">
    <property type="entry name" value="High mobility group box domain"/>
    <property type="match status" value="1"/>
</dbReference>
<evidence type="ECO:0000313" key="2">
    <source>
        <dbReference type="EMBL" id="TRM63370.1"/>
    </source>
</evidence>
<gene>
    <name evidence="2" type="ORF">BD626DRAFT_568783</name>
</gene>
<feature type="region of interest" description="Disordered" evidence="1">
    <location>
        <begin position="16"/>
        <end position="60"/>
    </location>
</feature>
<keyword evidence="3" id="KW-1185">Reference proteome</keyword>
<feature type="region of interest" description="Disordered" evidence="1">
    <location>
        <begin position="357"/>
        <end position="463"/>
    </location>
</feature>
<dbReference type="InterPro" id="IPR036910">
    <property type="entry name" value="HMG_box_dom_sf"/>
</dbReference>
<sequence>MSAEEKAPWEIKAALEKEEHARQNPDYKYQPSTAAQVADRNAQKAADKQARQAAAALKAQENAARKAAKVAKTEEKRRQDAVAAAARLEKKKRLNANGGPKVKGSRTRKTTTLSADISMASIVSTAQSVAASESLRVMAPPTFTDPRSTSTAPSSQLVTPPPLGNDWLNPPIVQQSLADQQQARLSGDDRGVTNRENGLNYRGYDMGYGQTMGGAFGFNVHNGPLCPSDFTGAAAHAYNGGPSTAANAPDSFGHNAELPNARTSVDEWVNSVGRSYSTHGTPMFDNGRAQPSMFSNDSEYGAGSAAGNGYNTSLGNSRSGRYEPDHYQDYPRMSSGNFSSRSTSMRDLTAASRWANAVSDDGPGYPTNNMGYASYGPEHASSSSQASNAPFPSQNADYNGLNGLGSRGGRGANFGLRPDSDFDPNFNRGPGIGDWNSDSVNSFAPTSSATQWQGEGSGAHDAL</sequence>
<feature type="compositionally biased region" description="Basic and acidic residues" evidence="1">
    <location>
        <begin position="16"/>
        <end position="25"/>
    </location>
</feature>
<feature type="compositionally biased region" description="Polar residues" evidence="1">
    <location>
        <begin position="334"/>
        <end position="344"/>
    </location>
</feature>
<dbReference type="EMBL" id="VDMD01000009">
    <property type="protein sequence ID" value="TRM63370.1"/>
    <property type="molecule type" value="Genomic_DNA"/>
</dbReference>
<dbReference type="OrthoDB" id="6247875at2759"/>
<name>A0A550CEZ1_9AGAR</name>
<feature type="compositionally biased region" description="Polar residues" evidence="1">
    <location>
        <begin position="436"/>
        <end position="454"/>
    </location>
</feature>
<feature type="compositionally biased region" description="Polar residues" evidence="1">
    <location>
        <begin position="380"/>
        <end position="397"/>
    </location>
</feature>
<feature type="compositionally biased region" description="Basic and acidic residues" evidence="1">
    <location>
        <begin position="41"/>
        <end position="50"/>
    </location>
</feature>
<dbReference type="SUPFAM" id="SSF47095">
    <property type="entry name" value="HMG-box"/>
    <property type="match status" value="1"/>
</dbReference>
<evidence type="ECO:0000256" key="1">
    <source>
        <dbReference type="SAM" id="MobiDB-lite"/>
    </source>
</evidence>
<feature type="compositionally biased region" description="Low complexity" evidence="1">
    <location>
        <begin position="51"/>
        <end position="60"/>
    </location>
</feature>
<dbReference type="Proteomes" id="UP000320762">
    <property type="component" value="Unassembled WGS sequence"/>
</dbReference>
<protein>
    <submittedName>
        <fullName evidence="2">Uncharacterized protein</fullName>
    </submittedName>
</protein>
<dbReference type="AlphaFoldDB" id="A0A550CEZ1"/>
<accession>A0A550CEZ1</accession>
<feature type="compositionally biased region" description="Basic and acidic residues" evidence="1">
    <location>
        <begin position="320"/>
        <end position="329"/>
    </location>
</feature>
<reference evidence="2 3" key="1">
    <citation type="journal article" date="2019" name="New Phytol.">
        <title>Comparative genomics reveals unique wood-decay strategies and fruiting body development in the Schizophyllaceae.</title>
        <authorList>
            <person name="Almasi E."/>
            <person name="Sahu N."/>
            <person name="Krizsan K."/>
            <person name="Balint B."/>
            <person name="Kovacs G.M."/>
            <person name="Kiss B."/>
            <person name="Cseklye J."/>
            <person name="Drula E."/>
            <person name="Henrissat B."/>
            <person name="Nagy I."/>
            <person name="Chovatia M."/>
            <person name="Adam C."/>
            <person name="LaButti K."/>
            <person name="Lipzen A."/>
            <person name="Riley R."/>
            <person name="Grigoriev I.V."/>
            <person name="Nagy L.G."/>
        </authorList>
    </citation>
    <scope>NUCLEOTIDE SEQUENCE [LARGE SCALE GENOMIC DNA]</scope>
    <source>
        <strain evidence="2 3">NL-1724</strain>
    </source>
</reference>
<feature type="region of interest" description="Disordered" evidence="1">
    <location>
        <begin position="305"/>
        <end position="344"/>
    </location>
</feature>
<feature type="compositionally biased region" description="Gly residues" evidence="1">
    <location>
        <begin position="402"/>
        <end position="412"/>
    </location>
</feature>